<evidence type="ECO:0000313" key="2">
    <source>
        <dbReference type="EMBL" id="VAW07318.1"/>
    </source>
</evidence>
<proteinExistence type="predicted"/>
<evidence type="ECO:0000256" key="1">
    <source>
        <dbReference type="SAM" id="MobiDB-lite"/>
    </source>
</evidence>
<dbReference type="EMBL" id="UOEJ01000270">
    <property type="protein sequence ID" value="VAW07318.1"/>
    <property type="molecule type" value="Genomic_DNA"/>
</dbReference>
<organism evidence="2">
    <name type="scientific">hydrothermal vent metagenome</name>
    <dbReference type="NCBI Taxonomy" id="652676"/>
    <lineage>
        <taxon>unclassified sequences</taxon>
        <taxon>metagenomes</taxon>
        <taxon>ecological metagenomes</taxon>
    </lineage>
</organism>
<protein>
    <submittedName>
        <fullName evidence="2">Uncharacterized protein</fullName>
    </submittedName>
</protein>
<name>A0A3B0SPC1_9ZZZZ</name>
<feature type="non-terminal residue" evidence="2">
    <location>
        <position position="1"/>
    </location>
</feature>
<feature type="region of interest" description="Disordered" evidence="1">
    <location>
        <begin position="1"/>
        <end position="21"/>
    </location>
</feature>
<accession>A0A3B0SPC1</accession>
<reference evidence="2" key="1">
    <citation type="submission" date="2018-06" db="EMBL/GenBank/DDBJ databases">
        <authorList>
            <person name="Zhirakovskaya E."/>
        </authorList>
    </citation>
    <scope>NUCLEOTIDE SEQUENCE</scope>
</reference>
<dbReference type="AlphaFoldDB" id="A0A3B0SPC1"/>
<sequence>ALTSLDSGDGPDGGGFNKVSPLYLRPPDAVAAKPITYPFQNQ</sequence>
<gene>
    <name evidence="2" type="ORF">MNBD_ALPHA01-2101</name>
</gene>